<dbReference type="Proteomes" id="UP001370490">
    <property type="component" value="Unassembled WGS sequence"/>
</dbReference>
<evidence type="ECO:0000313" key="2">
    <source>
        <dbReference type="EMBL" id="KAK6941589.1"/>
    </source>
</evidence>
<organism evidence="2 3">
    <name type="scientific">Dillenia turbinata</name>
    <dbReference type="NCBI Taxonomy" id="194707"/>
    <lineage>
        <taxon>Eukaryota</taxon>
        <taxon>Viridiplantae</taxon>
        <taxon>Streptophyta</taxon>
        <taxon>Embryophyta</taxon>
        <taxon>Tracheophyta</taxon>
        <taxon>Spermatophyta</taxon>
        <taxon>Magnoliopsida</taxon>
        <taxon>eudicotyledons</taxon>
        <taxon>Gunneridae</taxon>
        <taxon>Pentapetalae</taxon>
        <taxon>Dilleniales</taxon>
        <taxon>Dilleniaceae</taxon>
        <taxon>Dillenia</taxon>
    </lineage>
</organism>
<dbReference type="InterPro" id="IPR012337">
    <property type="entry name" value="RNaseH-like_sf"/>
</dbReference>
<dbReference type="GO" id="GO:0003676">
    <property type="term" value="F:nucleic acid binding"/>
    <property type="evidence" value="ECO:0007669"/>
    <property type="project" value="InterPro"/>
</dbReference>
<protein>
    <submittedName>
        <fullName evidence="2">Piwi domain</fullName>
    </submittedName>
</protein>
<reference evidence="2 3" key="1">
    <citation type="submission" date="2023-12" db="EMBL/GenBank/DDBJ databases">
        <title>A high-quality genome assembly for Dillenia turbinata (Dilleniales).</title>
        <authorList>
            <person name="Chanderbali A."/>
        </authorList>
    </citation>
    <scope>NUCLEOTIDE SEQUENCE [LARGE SCALE GENOMIC DNA]</scope>
    <source>
        <strain evidence="2">LSX21</strain>
        <tissue evidence="2">Leaf</tissue>
    </source>
</reference>
<keyword evidence="3" id="KW-1185">Reference proteome</keyword>
<dbReference type="SUPFAM" id="SSF53098">
    <property type="entry name" value="Ribonuclease H-like"/>
    <property type="match status" value="1"/>
</dbReference>
<dbReference type="InterPro" id="IPR003165">
    <property type="entry name" value="Piwi"/>
</dbReference>
<name>A0AAN8VWL8_9MAGN</name>
<dbReference type="InterPro" id="IPR036397">
    <property type="entry name" value="RNaseH_sf"/>
</dbReference>
<dbReference type="AlphaFoldDB" id="A0AAN8VWL8"/>
<comment type="caution">
    <text evidence="2">The sequence shown here is derived from an EMBL/GenBank/DDBJ whole genome shotgun (WGS) entry which is preliminary data.</text>
</comment>
<dbReference type="EMBL" id="JBAMMX010000004">
    <property type="protein sequence ID" value="KAK6941589.1"/>
    <property type="molecule type" value="Genomic_DNA"/>
</dbReference>
<sequence length="88" mass="9947">MAGTSRPVHYHVLWDENNFSMTAVQSLTNNLCYTLDLRNILNIGLRWLCTNANITSAGTASMEGSFFQVLLYELDAIHKSYLTSILYV</sequence>
<proteinExistence type="predicted"/>
<evidence type="ECO:0000259" key="1">
    <source>
        <dbReference type="Pfam" id="PF02171"/>
    </source>
</evidence>
<dbReference type="PANTHER" id="PTHR22891">
    <property type="entry name" value="EUKARYOTIC TRANSLATION INITIATION FACTOR 2C"/>
    <property type="match status" value="1"/>
</dbReference>
<feature type="domain" description="Piwi" evidence="1">
    <location>
        <begin position="1"/>
        <end position="34"/>
    </location>
</feature>
<dbReference type="Gene3D" id="3.30.420.10">
    <property type="entry name" value="Ribonuclease H-like superfamily/Ribonuclease H"/>
    <property type="match status" value="1"/>
</dbReference>
<dbReference type="Pfam" id="PF02171">
    <property type="entry name" value="Piwi"/>
    <property type="match status" value="1"/>
</dbReference>
<accession>A0AAN8VWL8</accession>
<evidence type="ECO:0000313" key="3">
    <source>
        <dbReference type="Proteomes" id="UP001370490"/>
    </source>
</evidence>
<gene>
    <name evidence="2" type="ORF">RJ641_026966</name>
</gene>